<dbReference type="EMBL" id="JTDO01000011">
    <property type="protein sequence ID" value="KLT72528.1"/>
    <property type="molecule type" value="Genomic_DNA"/>
</dbReference>
<evidence type="ECO:0000313" key="2">
    <source>
        <dbReference type="EMBL" id="KLT72528.1"/>
    </source>
</evidence>
<proteinExistence type="predicted"/>
<keyword evidence="3" id="KW-1185">Reference proteome</keyword>
<organism evidence="2 3">
    <name type="scientific">Neisseria arctica</name>
    <dbReference type="NCBI Taxonomy" id="1470200"/>
    <lineage>
        <taxon>Bacteria</taxon>
        <taxon>Pseudomonadati</taxon>
        <taxon>Pseudomonadota</taxon>
        <taxon>Betaproteobacteria</taxon>
        <taxon>Neisseriales</taxon>
        <taxon>Neisseriaceae</taxon>
        <taxon>Neisseria</taxon>
    </lineage>
</organism>
<keyword evidence="1" id="KW-0812">Transmembrane</keyword>
<reference evidence="2 3" key="1">
    <citation type="submission" date="2014-11" db="EMBL/GenBank/DDBJ databases">
        <title>Genome of a novel goose pathogen.</title>
        <authorList>
            <person name="Hansen C.M."/>
            <person name="Hueffer K."/>
            <person name="Choi S.C."/>
        </authorList>
    </citation>
    <scope>NUCLEOTIDE SEQUENCE [LARGE SCALE GENOMIC DNA]</scope>
    <source>
        <strain evidence="2 3">KH1503</strain>
    </source>
</reference>
<keyword evidence="1" id="KW-0472">Membrane</keyword>
<dbReference type="Proteomes" id="UP000036027">
    <property type="component" value="Unassembled WGS sequence"/>
</dbReference>
<accession>A0A0J1C2P1</accession>
<comment type="caution">
    <text evidence="2">The sequence shown here is derived from an EMBL/GenBank/DDBJ whole genome shotgun (WGS) entry which is preliminary data.</text>
</comment>
<feature type="transmembrane region" description="Helical" evidence="1">
    <location>
        <begin position="12"/>
        <end position="33"/>
    </location>
</feature>
<feature type="transmembrane region" description="Helical" evidence="1">
    <location>
        <begin position="39"/>
        <end position="61"/>
    </location>
</feature>
<gene>
    <name evidence="2" type="ORF">PL75_07425</name>
</gene>
<evidence type="ECO:0000256" key="1">
    <source>
        <dbReference type="SAM" id="Phobius"/>
    </source>
</evidence>
<keyword evidence="1" id="KW-1133">Transmembrane helix</keyword>
<evidence type="ECO:0000313" key="3">
    <source>
        <dbReference type="Proteomes" id="UP000036027"/>
    </source>
</evidence>
<name>A0A0J1C2P1_9NEIS</name>
<protein>
    <submittedName>
        <fullName evidence="2">Uncharacterized protein</fullName>
    </submittedName>
</protein>
<sequence>MRYIIARILLPAVSIIYIAVFTILIAILAIHWFDFDIWLRPLPLMVTLLLAAATLAASPLLRSCRRWSRKHSEKSQHMTNY</sequence>
<dbReference type="AlphaFoldDB" id="A0A0J1C2P1"/>